<sequence>MPLHVTCRADDSDKHEFDVNNLIFHKGKLYSAADDGKIKTWTPDLKLLQEVQAHPCSVYCVTANDDTLYSCSNEGAVKSFDLETLQEKQTLIREDDTEFWRILHCNGVLYIGDDQGNVRLYKNEKFYGSINVAIPVKEMLVKDNLLFTSKDNDVIVTDLRLQGEKPQFGIKATIVGRGPLAVLDDKTIFMNRDGKEIILSIIGEAQNIKELSKVVGAHEMIINASVATKWDGKPLLFTAGWDKVVKQWKIENDAVKPDGSYQVDFIVNAMVEGAKGQIYAAGSDGHLVRLEL</sequence>
<reference evidence="1 2" key="1">
    <citation type="submission" date="2017-03" db="EMBL/GenBank/DDBJ databases">
        <title>Genome of the blue death feigning beetle - Asbolus verrucosus.</title>
        <authorList>
            <person name="Rider S.D."/>
        </authorList>
    </citation>
    <scope>NUCLEOTIDE SEQUENCE [LARGE SCALE GENOMIC DNA]</scope>
    <source>
        <strain evidence="1">Butters</strain>
        <tissue evidence="1">Head and leg muscle</tissue>
    </source>
</reference>
<organism evidence="1 2">
    <name type="scientific">Asbolus verrucosus</name>
    <name type="common">Desert ironclad beetle</name>
    <dbReference type="NCBI Taxonomy" id="1661398"/>
    <lineage>
        <taxon>Eukaryota</taxon>
        <taxon>Metazoa</taxon>
        <taxon>Ecdysozoa</taxon>
        <taxon>Arthropoda</taxon>
        <taxon>Hexapoda</taxon>
        <taxon>Insecta</taxon>
        <taxon>Pterygota</taxon>
        <taxon>Neoptera</taxon>
        <taxon>Endopterygota</taxon>
        <taxon>Coleoptera</taxon>
        <taxon>Polyphaga</taxon>
        <taxon>Cucujiformia</taxon>
        <taxon>Tenebrionidae</taxon>
        <taxon>Pimeliinae</taxon>
        <taxon>Asbolus</taxon>
    </lineage>
</organism>
<dbReference type="Proteomes" id="UP000292052">
    <property type="component" value="Unassembled WGS sequence"/>
</dbReference>
<gene>
    <name evidence="1" type="ORF">BDFB_008895</name>
</gene>
<dbReference type="InterPro" id="IPR036322">
    <property type="entry name" value="WD40_repeat_dom_sf"/>
</dbReference>
<name>A0A482VH40_ASBVE</name>
<proteinExistence type="predicted"/>
<dbReference type="STRING" id="1661398.A0A482VH40"/>
<dbReference type="PANTHER" id="PTHR22844">
    <property type="entry name" value="F-BOX AND WD40 DOMAIN PROTEIN"/>
    <property type="match status" value="1"/>
</dbReference>
<accession>A0A482VH40</accession>
<dbReference type="PANTHER" id="PTHR22844:SF387">
    <property type="entry name" value="F3I6.5 PROTEIN"/>
    <property type="match status" value="1"/>
</dbReference>
<dbReference type="AlphaFoldDB" id="A0A482VH40"/>
<dbReference type="EMBL" id="QDEB01099667">
    <property type="protein sequence ID" value="RZC32155.1"/>
    <property type="molecule type" value="Genomic_DNA"/>
</dbReference>
<dbReference type="InterPro" id="IPR045182">
    <property type="entry name" value="JINGUBANG-like"/>
</dbReference>
<dbReference type="SMART" id="SM00320">
    <property type="entry name" value="WD40"/>
    <property type="match status" value="3"/>
</dbReference>
<keyword evidence="2" id="KW-1185">Reference proteome</keyword>
<evidence type="ECO:0000313" key="1">
    <source>
        <dbReference type="EMBL" id="RZC32155.1"/>
    </source>
</evidence>
<dbReference type="Pfam" id="PF00400">
    <property type="entry name" value="WD40"/>
    <property type="match status" value="1"/>
</dbReference>
<evidence type="ECO:0000313" key="2">
    <source>
        <dbReference type="Proteomes" id="UP000292052"/>
    </source>
</evidence>
<evidence type="ECO:0008006" key="3">
    <source>
        <dbReference type="Google" id="ProtNLM"/>
    </source>
</evidence>
<dbReference type="SUPFAM" id="SSF50978">
    <property type="entry name" value="WD40 repeat-like"/>
    <property type="match status" value="1"/>
</dbReference>
<protein>
    <recommendedName>
        <fullName evidence="3">WD40 domain containing protein</fullName>
    </recommendedName>
</protein>
<dbReference type="OrthoDB" id="6262491at2759"/>
<dbReference type="Gene3D" id="2.130.10.10">
    <property type="entry name" value="YVTN repeat-like/Quinoprotein amine dehydrogenase"/>
    <property type="match status" value="1"/>
</dbReference>
<dbReference type="InterPro" id="IPR015943">
    <property type="entry name" value="WD40/YVTN_repeat-like_dom_sf"/>
</dbReference>
<dbReference type="InterPro" id="IPR001680">
    <property type="entry name" value="WD40_rpt"/>
</dbReference>
<comment type="caution">
    <text evidence="1">The sequence shown here is derived from an EMBL/GenBank/DDBJ whole genome shotgun (WGS) entry which is preliminary data.</text>
</comment>